<keyword evidence="1" id="KW-0547">Nucleotide-binding</keyword>
<dbReference type="SUPFAM" id="SSF48452">
    <property type="entry name" value="TPR-like"/>
    <property type="match status" value="1"/>
</dbReference>
<dbReference type="Proteomes" id="UP001596135">
    <property type="component" value="Unassembled WGS sequence"/>
</dbReference>
<name>A0ABW1LDF2_9ACTN</name>
<dbReference type="InterPro" id="IPR000792">
    <property type="entry name" value="Tscrpt_reg_LuxR_C"/>
</dbReference>
<dbReference type="SMART" id="SM00382">
    <property type="entry name" value="AAA"/>
    <property type="match status" value="1"/>
</dbReference>
<dbReference type="PANTHER" id="PTHR16305">
    <property type="entry name" value="TESTICULAR SOLUBLE ADENYLYL CYCLASE"/>
    <property type="match status" value="1"/>
</dbReference>
<evidence type="ECO:0000313" key="5">
    <source>
        <dbReference type="Proteomes" id="UP001596135"/>
    </source>
</evidence>
<evidence type="ECO:0000256" key="1">
    <source>
        <dbReference type="ARBA" id="ARBA00022741"/>
    </source>
</evidence>
<gene>
    <name evidence="4" type="ORF">ACFPYL_00420</name>
</gene>
<dbReference type="Gene3D" id="1.10.10.10">
    <property type="entry name" value="Winged helix-like DNA-binding domain superfamily/Winged helix DNA-binding domain"/>
    <property type="match status" value="1"/>
</dbReference>
<accession>A0ABW1LDF2</accession>
<feature type="domain" description="HTH luxR-type" evidence="3">
    <location>
        <begin position="837"/>
        <end position="902"/>
    </location>
</feature>
<dbReference type="InterPro" id="IPR027417">
    <property type="entry name" value="P-loop_NTPase"/>
</dbReference>
<dbReference type="RefSeq" id="WP_379149244.1">
    <property type="nucleotide sequence ID" value="NZ_JBHSRJ010000001.1"/>
</dbReference>
<dbReference type="PRINTS" id="PR00038">
    <property type="entry name" value="HTHLUXR"/>
</dbReference>
<sequence length="904" mass="96685">MSRVMGRLGLLSEVQDLLAQGESVALHGPTGIGKSALLDALEEQRRERPDALVLRANGAVAEHGLPYAALQDLVDQLPVELGGSLPLMAAPVEEDRLRTVLCTSFRSLLEQASRTRTVLILLDDVQWLDPQSACVIGYGRRRLTDRVSVVATVGPARDPLADGDVDLSDLHHLDVPPLDAAAMIELLGAHGVPAHVAQRLHVESGGLPSLALALGGAAREQPVLLGRPTPMPASLERVLRDRFLAQEEGVRDTVALAALLHRPTVRQLERAGRVEVDQHLRSAAEAGLLTRSGDTVRFTPSELGRVVTETIPAVRRTEWHRALADVAPSPAERIRHRALADPRPDAETARELAIVARESASGGNRSIATELYLLAADRAPAELGTARVEWLATAVETGAPGNHVELVHRALDDFLELPAEPAQTVRVRLALPELAGSGLAAMDEVLAAALTDAGEDDRLVALVLLQRSRVALMESRPDEAGRLAERAAGLFQRAGDRVAEASARTTLAVSTRWTGSGLHDLHLADALALVPASEPPQPGLTHTSPAYIAARFALYDDRLEEAWTANLTMLAQVERGAGMDQVHVLRCLVEVGVRLGRCREAVAYAARATQVAEEFGLDPHTGWFISALAELAGGDLETGRTLAEQGAVAAQERGDTRYLQRHLLLLGQAQLRAGDAESARTTLLRIRAIEEAHGISDPTVNRWQPELVSALVALGAVDQAAGVLAGARHAIDGRSGTDGVGAQLDRAEAEVLCAAGDLDGAMHLLDRAAKVCADVGMRVELGRTLLTRAHVERRARRAAAARATLEEAEAVFDALHAQPWLVQVRAELAPCPVEGAGDPMLGRLTDTEARIAQLVSQGASNRQIAERQHLSVKTVEAALTRIYRKLDVRSRTQLATLLVPAPTE</sequence>
<dbReference type="Gene3D" id="3.40.50.300">
    <property type="entry name" value="P-loop containing nucleotide triphosphate hydrolases"/>
    <property type="match status" value="1"/>
</dbReference>
<reference evidence="5" key="1">
    <citation type="journal article" date="2019" name="Int. J. Syst. Evol. Microbiol.">
        <title>The Global Catalogue of Microorganisms (GCM) 10K type strain sequencing project: providing services to taxonomists for standard genome sequencing and annotation.</title>
        <authorList>
            <consortium name="The Broad Institute Genomics Platform"/>
            <consortium name="The Broad Institute Genome Sequencing Center for Infectious Disease"/>
            <person name="Wu L."/>
            <person name="Ma J."/>
        </authorList>
    </citation>
    <scope>NUCLEOTIDE SEQUENCE [LARGE SCALE GENOMIC DNA]</scope>
    <source>
        <strain evidence="5">CCUG 54522</strain>
    </source>
</reference>
<evidence type="ECO:0000313" key="4">
    <source>
        <dbReference type="EMBL" id="MFC6041516.1"/>
    </source>
</evidence>
<dbReference type="SMART" id="SM00421">
    <property type="entry name" value="HTH_LUXR"/>
    <property type="match status" value="1"/>
</dbReference>
<dbReference type="EMBL" id="JBHSRJ010000001">
    <property type="protein sequence ID" value="MFC6041516.1"/>
    <property type="molecule type" value="Genomic_DNA"/>
</dbReference>
<dbReference type="InterPro" id="IPR016032">
    <property type="entry name" value="Sig_transdc_resp-reg_C-effctor"/>
</dbReference>
<dbReference type="Pfam" id="PF13191">
    <property type="entry name" value="AAA_16"/>
    <property type="match status" value="1"/>
</dbReference>
<dbReference type="Gene3D" id="1.25.40.10">
    <property type="entry name" value="Tetratricopeptide repeat domain"/>
    <property type="match status" value="1"/>
</dbReference>
<comment type="caution">
    <text evidence="4">The sequence shown here is derived from an EMBL/GenBank/DDBJ whole genome shotgun (WGS) entry which is preliminary data.</text>
</comment>
<evidence type="ECO:0000259" key="3">
    <source>
        <dbReference type="PROSITE" id="PS50043"/>
    </source>
</evidence>
<dbReference type="InterPro" id="IPR003593">
    <property type="entry name" value="AAA+_ATPase"/>
</dbReference>
<keyword evidence="2" id="KW-0067">ATP-binding</keyword>
<keyword evidence="5" id="KW-1185">Reference proteome</keyword>
<dbReference type="PANTHER" id="PTHR16305:SF35">
    <property type="entry name" value="TRANSCRIPTIONAL ACTIVATOR DOMAIN"/>
    <property type="match status" value="1"/>
</dbReference>
<dbReference type="CDD" id="cd06170">
    <property type="entry name" value="LuxR_C_like"/>
    <property type="match status" value="1"/>
</dbReference>
<dbReference type="SUPFAM" id="SSF52540">
    <property type="entry name" value="P-loop containing nucleoside triphosphate hydrolases"/>
    <property type="match status" value="1"/>
</dbReference>
<dbReference type="PROSITE" id="PS50043">
    <property type="entry name" value="HTH_LUXR_2"/>
    <property type="match status" value="1"/>
</dbReference>
<dbReference type="Pfam" id="PF00196">
    <property type="entry name" value="GerE"/>
    <property type="match status" value="1"/>
</dbReference>
<dbReference type="InterPro" id="IPR041664">
    <property type="entry name" value="AAA_16"/>
</dbReference>
<protein>
    <submittedName>
        <fullName evidence="4">AAA family ATPase</fullName>
    </submittedName>
</protein>
<proteinExistence type="predicted"/>
<dbReference type="PRINTS" id="PR00364">
    <property type="entry name" value="DISEASERSIST"/>
</dbReference>
<dbReference type="InterPro" id="IPR011990">
    <property type="entry name" value="TPR-like_helical_dom_sf"/>
</dbReference>
<dbReference type="SUPFAM" id="SSF46894">
    <property type="entry name" value="C-terminal effector domain of the bipartite response regulators"/>
    <property type="match status" value="1"/>
</dbReference>
<organism evidence="4 5">
    <name type="scientific">Nocardioides hankookensis</name>
    <dbReference type="NCBI Taxonomy" id="443157"/>
    <lineage>
        <taxon>Bacteria</taxon>
        <taxon>Bacillati</taxon>
        <taxon>Actinomycetota</taxon>
        <taxon>Actinomycetes</taxon>
        <taxon>Propionibacteriales</taxon>
        <taxon>Nocardioidaceae</taxon>
        <taxon>Nocardioides</taxon>
    </lineage>
</organism>
<evidence type="ECO:0000256" key="2">
    <source>
        <dbReference type="ARBA" id="ARBA00022840"/>
    </source>
</evidence>
<dbReference type="InterPro" id="IPR036388">
    <property type="entry name" value="WH-like_DNA-bd_sf"/>
</dbReference>